<keyword evidence="3" id="KW-1185">Reference proteome</keyword>
<reference evidence="2" key="1">
    <citation type="journal article" date="2020" name="Stud. Mycol.">
        <title>101 Dothideomycetes genomes: a test case for predicting lifestyles and emergence of pathogens.</title>
        <authorList>
            <person name="Haridas S."/>
            <person name="Albert R."/>
            <person name="Binder M."/>
            <person name="Bloem J."/>
            <person name="Labutti K."/>
            <person name="Salamov A."/>
            <person name="Andreopoulos B."/>
            <person name="Baker S."/>
            <person name="Barry K."/>
            <person name="Bills G."/>
            <person name="Bluhm B."/>
            <person name="Cannon C."/>
            <person name="Castanera R."/>
            <person name="Culley D."/>
            <person name="Daum C."/>
            <person name="Ezra D."/>
            <person name="Gonzalez J."/>
            <person name="Henrissat B."/>
            <person name="Kuo A."/>
            <person name="Liang C."/>
            <person name="Lipzen A."/>
            <person name="Lutzoni F."/>
            <person name="Magnuson J."/>
            <person name="Mondo S."/>
            <person name="Nolan M."/>
            <person name="Ohm R."/>
            <person name="Pangilinan J."/>
            <person name="Park H.-J."/>
            <person name="Ramirez L."/>
            <person name="Alfaro M."/>
            <person name="Sun H."/>
            <person name="Tritt A."/>
            <person name="Yoshinaga Y."/>
            <person name="Zwiers L.-H."/>
            <person name="Turgeon B."/>
            <person name="Goodwin S."/>
            <person name="Spatafora J."/>
            <person name="Crous P."/>
            <person name="Grigoriev I."/>
        </authorList>
    </citation>
    <scope>NUCLEOTIDE SEQUENCE</scope>
    <source>
        <strain evidence="2">CBS 690.94</strain>
    </source>
</reference>
<name>A0A9P4PTR6_9PLEO</name>
<evidence type="ECO:0000313" key="2">
    <source>
        <dbReference type="EMBL" id="KAF2450047.1"/>
    </source>
</evidence>
<accession>A0A9P4PTR6</accession>
<gene>
    <name evidence="2" type="ORF">P171DRAFT_204281</name>
</gene>
<evidence type="ECO:0000313" key="3">
    <source>
        <dbReference type="Proteomes" id="UP000799764"/>
    </source>
</evidence>
<dbReference type="EMBL" id="MU001494">
    <property type="protein sequence ID" value="KAF2450047.1"/>
    <property type="molecule type" value="Genomic_DNA"/>
</dbReference>
<organism evidence="2 3">
    <name type="scientific">Karstenula rhodostoma CBS 690.94</name>
    <dbReference type="NCBI Taxonomy" id="1392251"/>
    <lineage>
        <taxon>Eukaryota</taxon>
        <taxon>Fungi</taxon>
        <taxon>Dikarya</taxon>
        <taxon>Ascomycota</taxon>
        <taxon>Pezizomycotina</taxon>
        <taxon>Dothideomycetes</taxon>
        <taxon>Pleosporomycetidae</taxon>
        <taxon>Pleosporales</taxon>
        <taxon>Massarineae</taxon>
        <taxon>Didymosphaeriaceae</taxon>
        <taxon>Karstenula</taxon>
    </lineage>
</organism>
<feature type="compositionally biased region" description="Basic residues" evidence="1">
    <location>
        <begin position="7"/>
        <end position="16"/>
    </location>
</feature>
<comment type="caution">
    <text evidence="2">The sequence shown here is derived from an EMBL/GenBank/DDBJ whole genome shotgun (WGS) entry which is preliminary data.</text>
</comment>
<sequence length="187" mass="19958">MRERSGQRARRVKHAYTLHMESVQATQPPPPPRKSTKNSTYLAPRTLCKRIRPPQIQPRARGHLRGAPGRRAPPIDHDFPPGLHGDKRHGVAHAQRGAEVAEVGQEVGQREGERGSGVRGGVGCGRGKCEGEAVGGTRATPVGDVCDGRDWGRGGGLAEGQRGGGGAQGEHVCEAHFAGRVEWRVEG</sequence>
<evidence type="ECO:0000256" key="1">
    <source>
        <dbReference type="SAM" id="MobiDB-lite"/>
    </source>
</evidence>
<dbReference type="Proteomes" id="UP000799764">
    <property type="component" value="Unassembled WGS sequence"/>
</dbReference>
<proteinExistence type="predicted"/>
<feature type="region of interest" description="Disordered" evidence="1">
    <location>
        <begin position="1"/>
        <end position="73"/>
    </location>
</feature>
<dbReference type="AlphaFoldDB" id="A0A9P4PTR6"/>
<protein>
    <submittedName>
        <fullName evidence="2">Uncharacterized protein</fullName>
    </submittedName>
</protein>